<comment type="caution">
    <text evidence="1">The sequence shown here is derived from an EMBL/GenBank/DDBJ whole genome shotgun (WGS) entry which is preliminary data.</text>
</comment>
<proteinExistence type="predicted"/>
<gene>
    <name evidence="1" type="ORF">QE152_g21724</name>
</gene>
<reference evidence="1 2" key="1">
    <citation type="journal article" date="2024" name="BMC Genomics">
        <title>De novo assembly and annotation of Popillia japonica's genome with initial clues to its potential as an invasive pest.</title>
        <authorList>
            <person name="Cucini C."/>
            <person name="Boschi S."/>
            <person name="Funari R."/>
            <person name="Cardaioli E."/>
            <person name="Iannotti N."/>
            <person name="Marturano G."/>
            <person name="Paoli F."/>
            <person name="Bruttini M."/>
            <person name="Carapelli A."/>
            <person name="Frati F."/>
            <person name="Nardi F."/>
        </authorList>
    </citation>
    <scope>NUCLEOTIDE SEQUENCE [LARGE SCALE GENOMIC DNA]</scope>
    <source>
        <strain evidence="1">DMR45628</strain>
    </source>
</reference>
<dbReference type="EMBL" id="JASPKY010000203">
    <property type="protein sequence ID" value="KAK9721129.1"/>
    <property type="molecule type" value="Genomic_DNA"/>
</dbReference>
<evidence type="ECO:0000313" key="2">
    <source>
        <dbReference type="Proteomes" id="UP001458880"/>
    </source>
</evidence>
<dbReference type="AlphaFoldDB" id="A0AAW1KL83"/>
<keyword evidence="2" id="KW-1185">Reference proteome</keyword>
<sequence length="150" mass="17149">MRTIQAGADLSKCHDGSFFSSRLDFVAHISDKTRGDLSKCHDGSFFSSRLDFVAHISDKTRGDYVAGADLSKCHDGSFFSSRLDFVAHISDKTRGDYVRCKYDSGYKLTNSETLPERKICREEYESCEVIDYNCKNFFNNFVEILWNYTA</sequence>
<name>A0AAW1KL83_POPJA</name>
<dbReference type="Proteomes" id="UP001458880">
    <property type="component" value="Unassembled WGS sequence"/>
</dbReference>
<protein>
    <submittedName>
        <fullName evidence="1">Uncharacterized protein</fullName>
    </submittedName>
</protein>
<evidence type="ECO:0000313" key="1">
    <source>
        <dbReference type="EMBL" id="KAK9721129.1"/>
    </source>
</evidence>
<organism evidence="1 2">
    <name type="scientific">Popillia japonica</name>
    <name type="common">Japanese beetle</name>
    <dbReference type="NCBI Taxonomy" id="7064"/>
    <lineage>
        <taxon>Eukaryota</taxon>
        <taxon>Metazoa</taxon>
        <taxon>Ecdysozoa</taxon>
        <taxon>Arthropoda</taxon>
        <taxon>Hexapoda</taxon>
        <taxon>Insecta</taxon>
        <taxon>Pterygota</taxon>
        <taxon>Neoptera</taxon>
        <taxon>Endopterygota</taxon>
        <taxon>Coleoptera</taxon>
        <taxon>Polyphaga</taxon>
        <taxon>Scarabaeiformia</taxon>
        <taxon>Scarabaeidae</taxon>
        <taxon>Rutelinae</taxon>
        <taxon>Popillia</taxon>
    </lineage>
</organism>
<accession>A0AAW1KL83</accession>